<dbReference type="SUPFAM" id="SSF159888">
    <property type="entry name" value="YdhG-like"/>
    <property type="match status" value="1"/>
</dbReference>
<proteinExistence type="predicted"/>
<dbReference type="EMBL" id="NVQR01000006">
    <property type="protein sequence ID" value="PCH63885.1"/>
    <property type="molecule type" value="Genomic_DNA"/>
</dbReference>
<sequence length="134" mass="15738">MDLLVKEVLDSYPENIRRKLMLIRQMIFEIAQEQLLDTPIETLKWGEPSYLTKKGSTVRLAFNAKQPLQYGVYFNCRTSLIETFKELYPSDFHYMTNRAIIFQVSQHIPISPLRHCLSLSLRYHSIKHLPLLGV</sequence>
<reference evidence="2" key="1">
    <citation type="submission" date="2017-08" db="EMBL/GenBank/DDBJ databases">
        <title>A dynamic microbial community with high functional redundancy inhabits the cold, oxic subseafloor aquifer.</title>
        <authorList>
            <person name="Tully B.J."/>
            <person name="Wheat C.G."/>
            <person name="Glazer B.T."/>
            <person name="Huber J.A."/>
        </authorList>
    </citation>
    <scope>NUCLEOTIDE SEQUENCE [LARGE SCALE GENOMIC DNA]</scope>
</reference>
<comment type="caution">
    <text evidence="1">The sequence shown here is derived from an EMBL/GenBank/DDBJ whole genome shotgun (WGS) entry which is preliminary data.</text>
</comment>
<dbReference type="Proteomes" id="UP000218172">
    <property type="component" value="Unassembled WGS sequence"/>
</dbReference>
<name>A0A2A4MUW3_9GAMM</name>
<protein>
    <recommendedName>
        <fullName evidence="3">YdhG-like domain-containing protein</fullName>
    </recommendedName>
</protein>
<evidence type="ECO:0000313" key="1">
    <source>
        <dbReference type="EMBL" id="PCH63885.1"/>
    </source>
</evidence>
<organism evidence="1 2">
    <name type="scientific">SAR86 cluster bacterium</name>
    <dbReference type="NCBI Taxonomy" id="2030880"/>
    <lineage>
        <taxon>Bacteria</taxon>
        <taxon>Pseudomonadati</taxon>
        <taxon>Pseudomonadota</taxon>
        <taxon>Gammaproteobacteria</taxon>
        <taxon>SAR86 cluster</taxon>
    </lineage>
</organism>
<dbReference type="AlphaFoldDB" id="A0A2A4MUW3"/>
<evidence type="ECO:0008006" key="3">
    <source>
        <dbReference type="Google" id="ProtNLM"/>
    </source>
</evidence>
<gene>
    <name evidence="1" type="ORF">COC19_00465</name>
</gene>
<accession>A0A2A4MUW3</accession>
<evidence type="ECO:0000313" key="2">
    <source>
        <dbReference type="Proteomes" id="UP000218172"/>
    </source>
</evidence>